<dbReference type="Proteomes" id="UP000245138">
    <property type="component" value="Unassembled WGS sequence"/>
</dbReference>
<organism evidence="2 3">
    <name type="scientific">Brenneria roseae subsp. americana</name>
    <dbReference type="NCBI Taxonomy" id="1508507"/>
    <lineage>
        <taxon>Bacteria</taxon>
        <taxon>Pseudomonadati</taxon>
        <taxon>Pseudomonadota</taxon>
        <taxon>Gammaproteobacteria</taxon>
        <taxon>Enterobacterales</taxon>
        <taxon>Pectobacteriaceae</taxon>
        <taxon>Brenneria</taxon>
    </lineage>
</organism>
<dbReference type="RefSeq" id="WP_109052698.1">
    <property type="nucleotide sequence ID" value="NZ_QDKJ01000002.1"/>
</dbReference>
<keyword evidence="1" id="KW-0732">Signal</keyword>
<evidence type="ECO:0000256" key="1">
    <source>
        <dbReference type="SAM" id="SignalP"/>
    </source>
</evidence>
<evidence type="ECO:0000313" key="2">
    <source>
        <dbReference type="EMBL" id="PWC14841.1"/>
    </source>
</evidence>
<comment type="caution">
    <text evidence="2">The sequence shown here is derived from an EMBL/GenBank/DDBJ whole genome shotgun (WGS) entry which is preliminary data.</text>
</comment>
<dbReference type="AlphaFoldDB" id="A0A2U1TZL6"/>
<gene>
    <name evidence="2" type="ORF">B4923_02000</name>
</gene>
<name>A0A2U1TZL6_9GAMM</name>
<sequence length="345" mass="37040">MSWLLISRKYHVTPCAILFLLALTSFSASALECRLGTVTGPVSDYEDVGTLKIPATLPVGSRLWTSKSYTRNLACWAYYTVRPQGELSYFYPNPEGKVISQGIGIGIIYNGEDLGIITNGGTTASRVSTGQWINPGPSGTRPPKNPTMLNVTVQLYLEKTGEITDTTAGVNALKVFQIDGEGGINNKPNSNYGLSLSGLHGIEIMQCAANIVVSPDGYIDFGTIKAWAGSEAGVLAQQEFRIDVSTDGGEDCGKGFDLSVNFDAASRGNTLVGTDGMDMSNGSMLKIADTRNGNNVKFNQFIDFVDGLTTSSGIVERRYVAQLYASGPAIVGDTEKNIILRFNYY</sequence>
<reference evidence="2 3" key="1">
    <citation type="submission" date="2018-04" db="EMBL/GenBank/DDBJ databases">
        <title>Brenneria corticis sp.nov.</title>
        <authorList>
            <person name="Li Y."/>
        </authorList>
    </citation>
    <scope>NUCLEOTIDE SEQUENCE [LARGE SCALE GENOMIC DNA]</scope>
    <source>
        <strain evidence="2 3">LMG 27715</strain>
    </source>
</reference>
<proteinExistence type="predicted"/>
<dbReference type="OrthoDB" id="8926940at2"/>
<accession>A0A2U1TZL6</accession>
<feature type="chain" id="PRO_5015569375" description="Fimbrial protein" evidence="1">
    <location>
        <begin position="31"/>
        <end position="345"/>
    </location>
</feature>
<protein>
    <recommendedName>
        <fullName evidence="4">Fimbrial protein</fullName>
    </recommendedName>
</protein>
<evidence type="ECO:0000313" key="3">
    <source>
        <dbReference type="Proteomes" id="UP000245138"/>
    </source>
</evidence>
<feature type="signal peptide" evidence="1">
    <location>
        <begin position="1"/>
        <end position="30"/>
    </location>
</feature>
<dbReference type="EMBL" id="QDKJ01000002">
    <property type="protein sequence ID" value="PWC14841.1"/>
    <property type="molecule type" value="Genomic_DNA"/>
</dbReference>
<keyword evidence="3" id="KW-1185">Reference proteome</keyword>
<evidence type="ECO:0008006" key="4">
    <source>
        <dbReference type="Google" id="ProtNLM"/>
    </source>
</evidence>